<proteinExistence type="predicted"/>
<sequence length="294" mass="31410">MARIVGVHGVGKQRLGGNTLLKDWEPALADGLDRVGGAAKLAPGDLRMAFYGDLFRPPGDTLAVGDPQFTPDDVEAGFETELLLEWWARCARTDPGVPPPGATDTLARSPRAVQTALRVLQRSRFFADVTLRGLVFDLKQVRRYLTDDGLRAAARRRVEEAIEPDTRVVVAHSLGSVVAYEALCARPGHQVRALVTLGSPLGMRMVYDRLRPEPGGWPGTTVWTNVVDEGDVVAAVKDLSLFFGTGVTGEGVTGEGVPREGVTGKVVHNGSHAHDATLYLTAKETGQAVAEGLA</sequence>
<dbReference type="EMBL" id="LMWY01000014">
    <property type="protein sequence ID" value="KUO04090.1"/>
    <property type="molecule type" value="Genomic_DNA"/>
</dbReference>
<dbReference type="OrthoDB" id="3483116at2"/>
<keyword evidence="2" id="KW-1185">Reference proteome</keyword>
<reference evidence="1 2" key="1">
    <citation type="submission" date="2015-10" db="EMBL/GenBank/DDBJ databases">
        <title>Draft genome sequence of Streptomyces caeruleatus NRRL B-24802, type strain for the species Streptomyces caeruleatus.</title>
        <authorList>
            <person name="Ruckert C."/>
            <person name="Winkler A."/>
            <person name="Kalinowski J."/>
            <person name="Kampfer P."/>
            <person name="Glaeser S."/>
        </authorList>
    </citation>
    <scope>NUCLEOTIDE SEQUENCE [LARGE SCALE GENOMIC DNA]</scope>
    <source>
        <strain evidence="1 2">NRRL B-24802</strain>
    </source>
</reference>
<dbReference type="RefSeq" id="WP_062718618.1">
    <property type="nucleotide sequence ID" value="NZ_KQ948927.1"/>
</dbReference>
<gene>
    <name evidence="1" type="ORF">AQJ67_12555</name>
</gene>
<protein>
    <recommendedName>
        <fullName evidence="3">Mucin</fullName>
    </recommendedName>
</protein>
<evidence type="ECO:0000313" key="1">
    <source>
        <dbReference type="EMBL" id="KUO04090.1"/>
    </source>
</evidence>
<dbReference type="Proteomes" id="UP000053429">
    <property type="component" value="Unassembled WGS sequence"/>
</dbReference>
<dbReference type="STRING" id="661399.AQJ67_12555"/>
<dbReference type="InterPro" id="IPR029058">
    <property type="entry name" value="AB_hydrolase_fold"/>
</dbReference>
<dbReference type="AlphaFoldDB" id="A0A101U4J8"/>
<comment type="caution">
    <text evidence="1">The sequence shown here is derived from an EMBL/GenBank/DDBJ whole genome shotgun (WGS) entry which is preliminary data.</text>
</comment>
<name>A0A101U4J8_9ACTN</name>
<dbReference type="SUPFAM" id="SSF53474">
    <property type="entry name" value="alpha/beta-Hydrolases"/>
    <property type="match status" value="1"/>
</dbReference>
<evidence type="ECO:0008006" key="3">
    <source>
        <dbReference type="Google" id="ProtNLM"/>
    </source>
</evidence>
<organism evidence="1 2">
    <name type="scientific">Streptomyces caeruleatus</name>
    <dbReference type="NCBI Taxonomy" id="661399"/>
    <lineage>
        <taxon>Bacteria</taxon>
        <taxon>Bacillati</taxon>
        <taxon>Actinomycetota</taxon>
        <taxon>Actinomycetes</taxon>
        <taxon>Kitasatosporales</taxon>
        <taxon>Streptomycetaceae</taxon>
        <taxon>Streptomyces</taxon>
    </lineage>
</organism>
<accession>A0A101U4J8</accession>
<dbReference type="Gene3D" id="3.40.50.1820">
    <property type="entry name" value="alpha/beta hydrolase"/>
    <property type="match status" value="1"/>
</dbReference>
<evidence type="ECO:0000313" key="2">
    <source>
        <dbReference type="Proteomes" id="UP000053429"/>
    </source>
</evidence>